<name>A0A0S2SNA4_9GAMM</name>
<dbReference type="GO" id="GO:0004521">
    <property type="term" value="F:RNA endonuclease activity"/>
    <property type="evidence" value="ECO:0007669"/>
    <property type="project" value="UniProtKB-UniRule"/>
</dbReference>
<evidence type="ECO:0000259" key="7">
    <source>
        <dbReference type="PROSITE" id="PS50828"/>
    </source>
</evidence>
<dbReference type="Gene3D" id="3.30.1370.110">
    <property type="match status" value="1"/>
</dbReference>
<dbReference type="GO" id="GO:0016787">
    <property type="term" value="F:hydrolase activity"/>
    <property type="evidence" value="ECO:0007669"/>
    <property type="project" value="UniProtKB-KW"/>
</dbReference>
<feature type="domain" description="Smr" evidence="7">
    <location>
        <begin position="96"/>
        <end position="171"/>
    </location>
</feature>
<evidence type="ECO:0000256" key="2">
    <source>
        <dbReference type="ARBA" id="ARBA00022730"/>
    </source>
</evidence>
<keyword evidence="4 6" id="KW-0378">Hydrolase</keyword>
<dbReference type="PANTHER" id="PTHR35562">
    <property type="entry name" value="DNA ENDONUCLEASE SMRA-RELATED"/>
    <property type="match status" value="1"/>
</dbReference>
<gene>
    <name evidence="6 9" type="primary">smrB</name>
    <name evidence="9" type="ORF">LA374_02435</name>
    <name evidence="8" type="ORF">WL1483_4933</name>
</gene>
<reference evidence="8 10" key="2">
    <citation type="journal article" date="2016" name="Genome Announc.">
        <title>Complete Genome Sequence of the Highly Virulent Aeromonas schubertii Strain WL1483, Isolated from Diseased Snakehead Fish (Channa argus) in China.</title>
        <authorList>
            <person name="Liu L."/>
            <person name="Li N."/>
            <person name="Zhang D."/>
            <person name="Fu X."/>
            <person name="Shi C."/>
            <person name="Lin Q."/>
            <person name="Hao G."/>
        </authorList>
    </citation>
    <scope>NUCLEOTIDE SEQUENCE [LARGE SCALE GENOMIC DNA]</scope>
    <source>
        <strain evidence="8 10">WL1483</strain>
    </source>
</reference>
<dbReference type="SMART" id="SM00463">
    <property type="entry name" value="SMR"/>
    <property type="match status" value="1"/>
</dbReference>
<dbReference type="STRING" id="652.WL1483_4933"/>
<dbReference type="RefSeq" id="WP_050665599.1">
    <property type="nucleotide sequence ID" value="NZ_CDDB01000028.1"/>
</dbReference>
<dbReference type="OrthoDB" id="5795446at2"/>
<dbReference type="KEGG" id="asr:WL1483_4933"/>
<comment type="subunit">
    <text evidence="6">Associates with collided ribosomes, but not with correctly translating polysomes.</text>
</comment>
<keyword evidence="1 6" id="KW-0540">Nuclease</keyword>
<reference evidence="9 11" key="3">
    <citation type="submission" date="2021-09" db="EMBL/GenBank/DDBJ databases">
        <title>Aeromonas schubertii isolated from Asian sea bass.</title>
        <authorList>
            <person name="Pinpimai K."/>
        </authorList>
    </citation>
    <scope>NUCLEOTIDE SEQUENCE [LARGE SCALE GENOMIC DNA]</scope>
    <source>
        <strain evidence="9 11">CHULA2021a</strain>
    </source>
</reference>
<dbReference type="GO" id="GO:0019843">
    <property type="term" value="F:rRNA binding"/>
    <property type="evidence" value="ECO:0007669"/>
    <property type="project" value="UniProtKB-UniRule"/>
</dbReference>
<evidence type="ECO:0000313" key="8">
    <source>
        <dbReference type="EMBL" id="ALP43192.1"/>
    </source>
</evidence>
<organism evidence="8 10">
    <name type="scientific">Aeromonas schubertii</name>
    <dbReference type="NCBI Taxonomy" id="652"/>
    <lineage>
        <taxon>Bacteria</taxon>
        <taxon>Pseudomonadati</taxon>
        <taxon>Pseudomonadota</taxon>
        <taxon>Gammaproteobacteria</taxon>
        <taxon>Aeromonadales</taxon>
        <taxon>Aeromonadaceae</taxon>
        <taxon>Aeromonas</taxon>
    </lineage>
</organism>
<evidence type="ECO:0000256" key="3">
    <source>
        <dbReference type="ARBA" id="ARBA00022759"/>
    </source>
</evidence>
<keyword evidence="2 6" id="KW-0699">rRNA-binding</keyword>
<comment type="similarity">
    <text evidence="6">Belongs to the SmrB family.</text>
</comment>
<dbReference type="Pfam" id="PF01713">
    <property type="entry name" value="Smr"/>
    <property type="match status" value="1"/>
</dbReference>
<evidence type="ECO:0000313" key="11">
    <source>
        <dbReference type="Proteomes" id="UP000774958"/>
    </source>
</evidence>
<dbReference type="PROSITE" id="PS50828">
    <property type="entry name" value="SMR"/>
    <property type="match status" value="1"/>
</dbReference>
<dbReference type="EC" id="3.1.-.-" evidence="6"/>
<comment type="function">
    <text evidence="6">Acts as a ribosome collision sensor. Detects stalled/collided disomes (pairs of ribosomes where the leading ribosome is stalled and a second ribosome has collided with it) and endonucleolytically cleaves mRNA at the 5' boundary of the stalled ribosome. Stalled/collided disomes form a new interface (primarily via the 30S subunits) that binds SmrB. Cleaved mRNA becomes available for tmRNA ligation, leading to ribosomal subunit dissociation and rescue of stalled ribosomes.</text>
</comment>
<dbReference type="GO" id="GO:0072344">
    <property type="term" value="P:rescue of stalled ribosome"/>
    <property type="evidence" value="ECO:0007669"/>
    <property type="project" value="UniProtKB-UniRule"/>
</dbReference>
<dbReference type="NCBIfam" id="NF003432">
    <property type="entry name" value="PRK04946.1"/>
    <property type="match status" value="1"/>
</dbReference>
<sequence>MKKTPPLTDDERQLFRDAVKGTRQIRQDTISADFKPVKQKRQLRLERENLGLEHHFSDEFHPHLESDGPMRFVRADVSRFELKKLRRGDYPPEILLDVHGMSQTQAKAELSALLSACERDNLHVACVMHGIGKHILKQRIPAWLAQHPRVRAFHQAPREWGGDSALLVLLDVEE</sequence>
<dbReference type="PATRIC" id="fig|652.5.peg.2446"/>
<proteinExistence type="inferred from homology"/>
<dbReference type="SUPFAM" id="SSF160443">
    <property type="entry name" value="SMR domain-like"/>
    <property type="match status" value="1"/>
</dbReference>
<evidence type="ECO:0000256" key="1">
    <source>
        <dbReference type="ARBA" id="ARBA00022722"/>
    </source>
</evidence>
<protein>
    <recommendedName>
        <fullName evidence="6">Ribosome rescue factor SmrB</fullName>
        <ecNumber evidence="6">3.1.-.-</ecNumber>
    </recommendedName>
</protein>
<keyword evidence="11" id="KW-1185">Reference proteome</keyword>
<evidence type="ECO:0000313" key="9">
    <source>
        <dbReference type="EMBL" id="MBZ6065074.1"/>
    </source>
</evidence>
<evidence type="ECO:0000256" key="5">
    <source>
        <dbReference type="ARBA" id="ARBA00022884"/>
    </source>
</evidence>
<dbReference type="InterPro" id="IPR002625">
    <property type="entry name" value="Smr_dom"/>
</dbReference>
<dbReference type="AlphaFoldDB" id="A0A0S2SNA4"/>
<evidence type="ECO:0000256" key="4">
    <source>
        <dbReference type="ARBA" id="ARBA00022801"/>
    </source>
</evidence>
<dbReference type="PANTHER" id="PTHR35562:SF1">
    <property type="entry name" value="UPF0115 PROTEIN YFCN"/>
    <property type="match status" value="1"/>
</dbReference>
<dbReference type="Proteomes" id="UP000058114">
    <property type="component" value="Chromosome"/>
</dbReference>
<evidence type="ECO:0000256" key="6">
    <source>
        <dbReference type="HAMAP-Rule" id="MF_01042"/>
    </source>
</evidence>
<dbReference type="HAMAP" id="MF_01042">
    <property type="entry name" value="SmrB"/>
    <property type="match status" value="1"/>
</dbReference>
<dbReference type="EMBL" id="JAIRBT010000002">
    <property type="protein sequence ID" value="MBZ6065074.1"/>
    <property type="molecule type" value="Genomic_DNA"/>
</dbReference>
<dbReference type="InterPro" id="IPR022990">
    <property type="entry name" value="SmrB-like"/>
</dbReference>
<keyword evidence="3 6" id="KW-0255">Endonuclease</keyword>
<dbReference type="InterPro" id="IPR036063">
    <property type="entry name" value="Smr_dom_sf"/>
</dbReference>
<evidence type="ECO:0000313" key="10">
    <source>
        <dbReference type="Proteomes" id="UP000058114"/>
    </source>
</evidence>
<dbReference type="Proteomes" id="UP000774958">
    <property type="component" value="Unassembled WGS sequence"/>
</dbReference>
<dbReference type="EMBL" id="CP013067">
    <property type="protein sequence ID" value="ALP43192.1"/>
    <property type="molecule type" value="Genomic_DNA"/>
</dbReference>
<accession>A0A0S2SNA4</accession>
<reference evidence="10" key="1">
    <citation type="submission" date="2015-10" db="EMBL/GenBank/DDBJ databases">
        <title>Complete Genome Sequence of Aeromonas schubertii strain WL1483.</title>
        <authorList>
            <person name="Liu L."/>
        </authorList>
    </citation>
    <scope>NUCLEOTIDE SEQUENCE [LARGE SCALE GENOMIC DNA]</scope>
    <source>
        <strain evidence="10">WL1483</strain>
    </source>
</reference>
<keyword evidence="5 6" id="KW-0694">RNA-binding</keyword>